<gene>
    <name evidence="8" type="ORF">CQ13_26650</name>
</gene>
<dbReference type="FunFam" id="3.40.50.300:FF:000016">
    <property type="entry name" value="Oligopeptide ABC transporter ATP-binding component"/>
    <property type="match status" value="1"/>
</dbReference>
<dbReference type="PROSITE" id="PS50893">
    <property type="entry name" value="ABC_TRANSPORTER_2"/>
    <property type="match status" value="1"/>
</dbReference>
<reference evidence="8 9" key="1">
    <citation type="submission" date="2014-03" db="EMBL/GenBank/DDBJ databases">
        <title>Bradyrhizobium valentinum sp. nov., isolated from effective nodules of Lupinus mariae-josephae, a lupine endemic of basic-lime soils in Eastern Spain.</title>
        <authorList>
            <person name="Duran D."/>
            <person name="Rey L."/>
            <person name="Navarro A."/>
            <person name="Busquets A."/>
            <person name="Imperial J."/>
            <person name="Ruiz-Argueso T."/>
        </authorList>
    </citation>
    <scope>NUCLEOTIDE SEQUENCE [LARGE SCALE GENOMIC DNA]</scope>
    <source>
        <strain evidence="8 9">Ro19</strain>
    </source>
</reference>
<evidence type="ECO:0000259" key="7">
    <source>
        <dbReference type="PROSITE" id="PS50893"/>
    </source>
</evidence>
<dbReference type="SMART" id="SM00382">
    <property type="entry name" value="AAA"/>
    <property type="match status" value="1"/>
</dbReference>
<dbReference type="InterPro" id="IPR013563">
    <property type="entry name" value="Oligopep_ABC_C"/>
</dbReference>
<dbReference type="PANTHER" id="PTHR43776">
    <property type="entry name" value="TRANSPORT ATP-BINDING PROTEIN"/>
    <property type="match status" value="1"/>
</dbReference>
<comment type="caution">
    <text evidence="8">The sequence shown here is derived from an EMBL/GenBank/DDBJ whole genome shotgun (WGS) entry which is preliminary data.</text>
</comment>
<dbReference type="Gene3D" id="3.40.50.300">
    <property type="entry name" value="P-loop containing nucleotide triphosphate hydrolases"/>
    <property type="match status" value="1"/>
</dbReference>
<dbReference type="Pfam" id="PF08352">
    <property type="entry name" value="oligo_HPY"/>
    <property type="match status" value="1"/>
</dbReference>
<organism evidence="8 9">
    <name type="scientific">Bradyrhizobium retamae</name>
    <dbReference type="NCBI Taxonomy" id="1300035"/>
    <lineage>
        <taxon>Bacteria</taxon>
        <taxon>Pseudomonadati</taxon>
        <taxon>Pseudomonadota</taxon>
        <taxon>Alphaproteobacteria</taxon>
        <taxon>Hyphomicrobiales</taxon>
        <taxon>Nitrobacteraceae</taxon>
        <taxon>Bradyrhizobium</taxon>
    </lineage>
</organism>
<evidence type="ECO:0000256" key="2">
    <source>
        <dbReference type="ARBA" id="ARBA00005417"/>
    </source>
</evidence>
<evidence type="ECO:0000313" key="8">
    <source>
        <dbReference type="EMBL" id="KRR23962.1"/>
    </source>
</evidence>
<dbReference type="InterPro" id="IPR050319">
    <property type="entry name" value="ABC_transp_ATP-bind"/>
</dbReference>
<dbReference type="NCBIfam" id="NF008453">
    <property type="entry name" value="PRK11308.1"/>
    <property type="match status" value="1"/>
</dbReference>
<name>A0A0R3MW69_9BRAD</name>
<evidence type="ECO:0000256" key="5">
    <source>
        <dbReference type="ARBA" id="ARBA00022840"/>
    </source>
</evidence>
<dbReference type="GO" id="GO:0005524">
    <property type="term" value="F:ATP binding"/>
    <property type="evidence" value="ECO:0007669"/>
    <property type="project" value="UniProtKB-KW"/>
</dbReference>
<evidence type="ECO:0000256" key="3">
    <source>
        <dbReference type="ARBA" id="ARBA00022448"/>
    </source>
</evidence>
<keyword evidence="9" id="KW-1185">Reference proteome</keyword>
<comment type="subcellular location">
    <subcellularLocation>
        <location evidence="1">Cell inner membrane</location>
        <topology evidence="1">Peripheral membrane protein</topology>
    </subcellularLocation>
</comment>
<keyword evidence="4" id="KW-0547">Nucleotide-binding</keyword>
<dbReference type="Pfam" id="PF00005">
    <property type="entry name" value="ABC_tran"/>
    <property type="match status" value="1"/>
</dbReference>
<keyword evidence="3" id="KW-0813">Transport</keyword>
<evidence type="ECO:0000313" key="9">
    <source>
        <dbReference type="Proteomes" id="UP000052023"/>
    </source>
</evidence>
<evidence type="ECO:0000256" key="6">
    <source>
        <dbReference type="ARBA" id="ARBA00024722"/>
    </source>
</evidence>
<dbReference type="RefSeq" id="WP_057844468.1">
    <property type="nucleotide sequence ID" value="NZ_LLYA01000157.1"/>
</dbReference>
<comment type="similarity">
    <text evidence="2">Belongs to the ABC transporter superfamily.</text>
</comment>
<dbReference type="OrthoDB" id="9815712at2"/>
<protein>
    <submittedName>
        <fullName evidence="8">Peptide ABC transporter substrate-binding protein</fullName>
    </submittedName>
</protein>
<dbReference type="GO" id="GO:0055085">
    <property type="term" value="P:transmembrane transport"/>
    <property type="evidence" value="ECO:0007669"/>
    <property type="project" value="UniProtKB-ARBA"/>
</dbReference>
<dbReference type="InterPro" id="IPR003593">
    <property type="entry name" value="AAA+_ATPase"/>
</dbReference>
<dbReference type="SUPFAM" id="SSF52540">
    <property type="entry name" value="P-loop containing nucleoside triphosphate hydrolases"/>
    <property type="match status" value="1"/>
</dbReference>
<dbReference type="GO" id="GO:0015833">
    <property type="term" value="P:peptide transport"/>
    <property type="evidence" value="ECO:0007669"/>
    <property type="project" value="InterPro"/>
</dbReference>
<dbReference type="InterPro" id="IPR003439">
    <property type="entry name" value="ABC_transporter-like_ATP-bd"/>
</dbReference>
<sequence length="369" mass="39713">MTVLLEVDGLVKHFVAARSVFGRPTAYVKAVDGVSFTVEAGKTLALVGESGCGKSTVSRLVLRLIEPDAGNVRFEGRDLGALSANELRAFRRDAQIIFQDPYASLNPRMTVSQILSEPLALHDLVPAPRRRERVEELLRLVGLEPRFASRYPHEFSGGQRQRIAIARALAVEPKLIICDEPVSALDVSIRSQILNLLRDLQDRLGLAYIFVSHDLAVVKHIADRVAVMNLGGIVETADAEALFAAPRHPYSRALLSAIPVPKPQARRGRIVLEGEMPSALNPPSGCRFHTRCPYVIERCRTEIPPLLADGTGHATACHRTAELPSPGAIVPADGGFSPVLEKLVAAFSGGTEGAGRVGVDVSGTRPSAV</sequence>
<dbReference type="PROSITE" id="PS00211">
    <property type="entry name" value="ABC_TRANSPORTER_1"/>
    <property type="match status" value="1"/>
</dbReference>
<dbReference type="PANTHER" id="PTHR43776:SF7">
    <property type="entry name" value="D,D-DIPEPTIDE TRANSPORT ATP-BINDING PROTEIN DDPF-RELATED"/>
    <property type="match status" value="1"/>
</dbReference>
<proteinExistence type="inferred from homology"/>
<dbReference type="InterPro" id="IPR027417">
    <property type="entry name" value="P-loop_NTPase"/>
</dbReference>
<evidence type="ECO:0000256" key="4">
    <source>
        <dbReference type="ARBA" id="ARBA00022741"/>
    </source>
</evidence>
<dbReference type="CDD" id="cd03257">
    <property type="entry name" value="ABC_NikE_OppD_transporters"/>
    <property type="match status" value="1"/>
</dbReference>
<feature type="domain" description="ABC transporter" evidence="7">
    <location>
        <begin position="5"/>
        <end position="255"/>
    </location>
</feature>
<dbReference type="GO" id="GO:0005886">
    <property type="term" value="C:plasma membrane"/>
    <property type="evidence" value="ECO:0007669"/>
    <property type="project" value="UniProtKB-SubCell"/>
</dbReference>
<dbReference type="EMBL" id="LLYA01000157">
    <property type="protein sequence ID" value="KRR23962.1"/>
    <property type="molecule type" value="Genomic_DNA"/>
</dbReference>
<dbReference type="GO" id="GO:0016887">
    <property type="term" value="F:ATP hydrolysis activity"/>
    <property type="evidence" value="ECO:0007669"/>
    <property type="project" value="InterPro"/>
</dbReference>
<dbReference type="InterPro" id="IPR017871">
    <property type="entry name" value="ABC_transporter-like_CS"/>
</dbReference>
<dbReference type="AlphaFoldDB" id="A0A0R3MW69"/>
<dbReference type="NCBIfam" id="TIGR01727">
    <property type="entry name" value="oligo_HPY"/>
    <property type="match status" value="1"/>
</dbReference>
<comment type="function">
    <text evidence="6">Involved in beta-(1--&gt;2)glucan export. Transmembrane domains (TMD) form a pore in the inner membrane and the ATP-binding domain (NBD) is responsible for energy generation.</text>
</comment>
<keyword evidence="5" id="KW-0067">ATP-binding</keyword>
<evidence type="ECO:0000256" key="1">
    <source>
        <dbReference type="ARBA" id="ARBA00004417"/>
    </source>
</evidence>
<dbReference type="Proteomes" id="UP000052023">
    <property type="component" value="Unassembled WGS sequence"/>
</dbReference>
<accession>A0A0R3MW69</accession>